<protein>
    <submittedName>
        <fullName evidence="2">Uncharacterized protein</fullName>
    </submittedName>
</protein>
<dbReference type="AlphaFoldDB" id="A0A645CMI9"/>
<comment type="caution">
    <text evidence="2">The sequence shown here is derived from an EMBL/GenBank/DDBJ whole genome shotgun (WGS) entry which is preliminary data.</text>
</comment>
<evidence type="ECO:0000313" key="2">
    <source>
        <dbReference type="EMBL" id="MPM78128.1"/>
    </source>
</evidence>
<dbReference type="EMBL" id="VSSQ01028414">
    <property type="protein sequence ID" value="MPM78128.1"/>
    <property type="molecule type" value="Genomic_DNA"/>
</dbReference>
<name>A0A645CMI9_9ZZZZ</name>
<proteinExistence type="predicted"/>
<organism evidence="2">
    <name type="scientific">bioreactor metagenome</name>
    <dbReference type="NCBI Taxonomy" id="1076179"/>
    <lineage>
        <taxon>unclassified sequences</taxon>
        <taxon>metagenomes</taxon>
        <taxon>ecological metagenomes</taxon>
    </lineage>
</organism>
<gene>
    <name evidence="2" type="ORF">SDC9_125139</name>
</gene>
<evidence type="ECO:0000256" key="1">
    <source>
        <dbReference type="SAM" id="MobiDB-lite"/>
    </source>
</evidence>
<reference evidence="2" key="1">
    <citation type="submission" date="2019-08" db="EMBL/GenBank/DDBJ databases">
        <authorList>
            <person name="Kucharzyk K."/>
            <person name="Murdoch R.W."/>
            <person name="Higgins S."/>
            <person name="Loffler F."/>
        </authorList>
    </citation>
    <scope>NUCLEOTIDE SEQUENCE</scope>
</reference>
<sequence>MGAESSPVGVKLVHHDVLQVGKEEVEAVAVVVGQKCGVEHLGISEDDVRASPDAPPLCGRGIPVVDSRLETGFPEELQKGPQCPELVARKRLCGVEEESPCRGRSKDLLHYGEQEAQGLAAGRGGGYDHVFPVQHPVEHLTLVGVEHGNTHTLQESAHLGHHPAREGSVHRIPLRDHLFVNYLFPELFHVDHGTPSPVRGICFSGINNGTSPPACQETRRKGSERPAFPPPDIIEDGACFQ</sequence>
<feature type="region of interest" description="Disordered" evidence="1">
    <location>
        <begin position="212"/>
        <end position="232"/>
    </location>
</feature>
<accession>A0A645CMI9</accession>